<reference evidence="2 3" key="1">
    <citation type="submission" date="2019-01" db="EMBL/GenBank/DDBJ databases">
        <title>Genomes sequencing and comparative genomics of infectious freshwater microsporidia, Cucumispora dikerogammari and Thelohania contejeani.</title>
        <authorList>
            <person name="Cormier A."/>
            <person name="Giraud I."/>
            <person name="Wattier R."/>
            <person name="Teixeira M."/>
            <person name="Grandjean F."/>
            <person name="Rigaud T."/>
            <person name="Cordaux R."/>
        </authorList>
    </citation>
    <scope>NUCLEOTIDE SEQUENCE [LARGE SCALE GENOMIC DNA]</scope>
    <source>
        <strain evidence="2">T1</strain>
        <tissue evidence="2">Spores</tissue>
    </source>
</reference>
<dbReference type="PANTHER" id="PTHR11599">
    <property type="entry name" value="PROTEASOME SUBUNIT ALPHA/BETA"/>
    <property type="match status" value="1"/>
</dbReference>
<dbReference type="InterPro" id="IPR001353">
    <property type="entry name" value="Proteasome_sua/b"/>
</dbReference>
<name>A0ABQ7HXM8_9MICR</name>
<gene>
    <name evidence="2" type="primary">PRE10</name>
    <name evidence="2" type="ORF">TCON_1899</name>
</gene>
<keyword evidence="3" id="KW-1185">Reference proteome</keyword>
<organism evidence="2 3">
    <name type="scientific">Astathelohania contejeani</name>
    <dbReference type="NCBI Taxonomy" id="164912"/>
    <lineage>
        <taxon>Eukaryota</taxon>
        <taxon>Fungi</taxon>
        <taxon>Fungi incertae sedis</taxon>
        <taxon>Microsporidia</taxon>
        <taxon>Astathelohaniidae</taxon>
        <taxon>Astathelohania</taxon>
    </lineage>
</organism>
<proteinExistence type="predicted"/>
<dbReference type="InterPro" id="IPR050115">
    <property type="entry name" value="Proteasome_alpha"/>
</dbReference>
<accession>A0ABQ7HXM8</accession>
<dbReference type="EMBL" id="SBIQ01000162">
    <property type="protein sequence ID" value="KAF7682897.1"/>
    <property type="molecule type" value="Genomic_DNA"/>
</dbReference>
<evidence type="ECO:0000256" key="1">
    <source>
        <dbReference type="ARBA" id="ARBA00022942"/>
    </source>
</evidence>
<sequence>MSNQLDFGPIYTPTGNILQIDYAQKCADHGNTCIGIRTNTGIVLVAEKPITTKLYKLSTDEAIRRVTSICNMTYSGLMTDGEHIYQCIKHDVFNYMENMEEHVSPGMLKKLLSGVMSIFTRYFGCRPIGCNFIFGLLYDKNYNLLCCDPSGDVGFYKAHAIGKGATRAKTELEKLEIDNLSVEDAIDHAIRILYKSYDPLKDKEFEIEVSILSENTNYVFKKVDAAIINNIADKYKDLSIDDN</sequence>
<dbReference type="SUPFAM" id="SSF56235">
    <property type="entry name" value="N-terminal nucleophile aminohydrolases (Ntn hydrolases)"/>
    <property type="match status" value="1"/>
</dbReference>
<dbReference type="InterPro" id="IPR029055">
    <property type="entry name" value="Ntn_hydrolases_N"/>
</dbReference>
<dbReference type="Proteomes" id="UP001516464">
    <property type="component" value="Unassembled WGS sequence"/>
</dbReference>
<dbReference type="GO" id="GO:0000502">
    <property type="term" value="C:proteasome complex"/>
    <property type="evidence" value="ECO:0007669"/>
    <property type="project" value="UniProtKB-KW"/>
</dbReference>
<evidence type="ECO:0000313" key="3">
    <source>
        <dbReference type="Proteomes" id="UP001516464"/>
    </source>
</evidence>
<dbReference type="Gene3D" id="3.60.20.10">
    <property type="entry name" value="Glutamine Phosphoribosylpyrophosphate, subunit 1, domain 1"/>
    <property type="match status" value="1"/>
</dbReference>
<evidence type="ECO:0000313" key="2">
    <source>
        <dbReference type="EMBL" id="KAF7682897.1"/>
    </source>
</evidence>
<keyword evidence="1 2" id="KW-0647">Proteasome</keyword>
<protein>
    <submittedName>
        <fullName evidence="2">Proteasome subunit alpha type-7</fullName>
    </submittedName>
</protein>
<dbReference type="Pfam" id="PF00227">
    <property type="entry name" value="Proteasome"/>
    <property type="match status" value="1"/>
</dbReference>
<comment type="caution">
    <text evidence="2">The sequence shown here is derived from an EMBL/GenBank/DDBJ whole genome shotgun (WGS) entry which is preliminary data.</text>
</comment>